<gene>
    <name evidence="1" type="ORF">PECUL_23A035308</name>
</gene>
<accession>A0AAD1RA43</accession>
<sequence length="129" mass="15244">MKLQALTTLIPQFNAKEWANYGITSLHQIVDNNKLIPFAHLQAKLKVPKPLNFMYIQIQSWFRKHYPPNTTLRQDWQLSPLEQLCIQSKPPPKLISQLYNIIIQRLYTAKPSFISAWERDLQKKLEESQ</sequence>
<name>A0AAD1RA43_PELCU</name>
<evidence type="ECO:0000313" key="2">
    <source>
        <dbReference type="Proteomes" id="UP001295444"/>
    </source>
</evidence>
<dbReference type="EMBL" id="OW240913">
    <property type="protein sequence ID" value="CAH2246343.1"/>
    <property type="molecule type" value="Genomic_DNA"/>
</dbReference>
<dbReference type="Proteomes" id="UP001295444">
    <property type="component" value="Chromosome 02"/>
</dbReference>
<protein>
    <submittedName>
        <fullName evidence="1">Uncharacterized protein</fullName>
    </submittedName>
</protein>
<keyword evidence="2" id="KW-1185">Reference proteome</keyword>
<organism evidence="1 2">
    <name type="scientific">Pelobates cultripes</name>
    <name type="common">Western spadefoot toad</name>
    <dbReference type="NCBI Taxonomy" id="61616"/>
    <lineage>
        <taxon>Eukaryota</taxon>
        <taxon>Metazoa</taxon>
        <taxon>Chordata</taxon>
        <taxon>Craniata</taxon>
        <taxon>Vertebrata</taxon>
        <taxon>Euteleostomi</taxon>
        <taxon>Amphibia</taxon>
        <taxon>Batrachia</taxon>
        <taxon>Anura</taxon>
        <taxon>Pelobatoidea</taxon>
        <taxon>Pelobatidae</taxon>
        <taxon>Pelobates</taxon>
    </lineage>
</organism>
<proteinExistence type="predicted"/>
<dbReference type="AlphaFoldDB" id="A0AAD1RA43"/>
<evidence type="ECO:0000313" key="1">
    <source>
        <dbReference type="EMBL" id="CAH2246343.1"/>
    </source>
</evidence>
<reference evidence="1" key="1">
    <citation type="submission" date="2022-03" db="EMBL/GenBank/DDBJ databases">
        <authorList>
            <person name="Alioto T."/>
            <person name="Alioto T."/>
            <person name="Gomez Garrido J."/>
        </authorList>
    </citation>
    <scope>NUCLEOTIDE SEQUENCE</scope>
</reference>